<evidence type="ECO:0000313" key="1">
    <source>
        <dbReference type="EMBL" id="KYD13622.1"/>
    </source>
</evidence>
<comment type="caution">
    <text evidence="1">The sequence shown here is derived from an EMBL/GenBank/DDBJ whole genome shotgun (WGS) entry which is preliminary data.</text>
</comment>
<organism evidence="1 2">
    <name type="scientific">Saccharococcus caldoxylosilyticus</name>
    <dbReference type="NCBI Taxonomy" id="81408"/>
    <lineage>
        <taxon>Bacteria</taxon>
        <taxon>Bacillati</taxon>
        <taxon>Bacillota</taxon>
        <taxon>Bacilli</taxon>
        <taxon>Bacillales</taxon>
        <taxon>Anoxybacillaceae</taxon>
        <taxon>Saccharococcus</taxon>
    </lineage>
</organism>
<protein>
    <submittedName>
        <fullName evidence="1">Uncharacterized protein</fullName>
    </submittedName>
</protein>
<dbReference type="Proteomes" id="UP000075455">
    <property type="component" value="Unassembled WGS sequence"/>
</dbReference>
<sequence length="42" mass="4957">MTVIIIQRSCFCVWAESNIIVLYYKTQFYNIDKIINAVESIL</sequence>
<evidence type="ECO:0000313" key="2">
    <source>
        <dbReference type="Proteomes" id="UP000075455"/>
    </source>
</evidence>
<dbReference type="STRING" id="81408.B4119_1622"/>
<accession>A0A150LP68</accession>
<dbReference type="AlphaFoldDB" id="A0A150LP68"/>
<dbReference type="EMBL" id="LQYS01000048">
    <property type="protein sequence ID" value="KYD13622.1"/>
    <property type="molecule type" value="Genomic_DNA"/>
</dbReference>
<proteinExistence type="predicted"/>
<reference evidence="1 2" key="1">
    <citation type="submission" date="2016-01" db="EMBL/GenBank/DDBJ databases">
        <title>Draft Genome Sequences of Seven Thermophilic Sporeformers Isolated from Foods.</title>
        <authorList>
            <person name="Berendsen E.M."/>
            <person name="Wells-Bennik M.H."/>
            <person name="Krawcyk A.O."/>
            <person name="De Jong A."/>
            <person name="Holsappel S."/>
            <person name="Eijlander R.T."/>
            <person name="Kuipers O.P."/>
        </authorList>
    </citation>
    <scope>NUCLEOTIDE SEQUENCE [LARGE SCALE GENOMIC DNA]</scope>
    <source>
        <strain evidence="1 2">B4119</strain>
    </source>
</reference>
<name>A0A150LP68_9BACL</name>
<gene>
    <name evidence="1" type="ORF">B4119_1622</name>
</gene>